<dbReference type="Proteomes" id="UP001597343">
    <property type="component" value="Unassembled WGS sequence"/>
</dbReference>
<dbReference type="EMBL" id="JBHUIO010000008">
    <property type="protein sequence ID" value="MFD2171098.1"/>
    <property type="molecule type" value="Genomic_DNA"/>
</dbReference>
<accession>A0ABW4ZYL8</accession>
<name>A0ABW4ZYL8_9BACL</name>
<feature type="region of interest" description="Disordered" evidence="1">
    <location>
        <begin position="115"/>
        <end position="135"/>
    </location>
</feature>
<comment type="caution">
    <text evidence="3">The sequence shown here is derived from an EMBL/GenBank/DDBJ whole genome shotgun (WGS) entry which is preliminary data.</text>
</comment>
<feature type="region of interest" description="Disordered" evidence="1">
    <location>
        <begin position="53"/>
        <end position="98"/>
    </location>
</feature>
<keyword evidence="2" id="KW-0472">Membrane</keyword>
<proteinExistence type="predicted"/>
<feature type="transmembrane region" description="Helical" evidence="2">
    <location>
        <begin position="5"/>
        <end position="20"/>
    </location>
</feature>
<dbReference type="RefSeq" id="WP_386047614.1">
    <property type="nucleotide sequence ID" value="NZ_JBHUIO010000008.1"/>
</dbReference>
<evidence type="ECO:0000256" key="2">
    <source>
        <dbReference type="SAM" id="Phobius"/>
    </source>
</evidence>
<protein>
    <submittedName>
        <fullName evidence="3">Uncharacterized protein</fullName>
    </submittedName>
</protein>
<gene>
    <name evidence="3" type="ORF">ACFSOY_14045</name>
</gene>
<organism evidence="3 4">
    <name type="scientific">Tumebacillus lipolyticus</name>
    <dbReference type="NCBI Taxonomy" id="1280370"/>
    <lineage>
        <taxon>Bacteria</taxon>
        <taxon>Bacillati</taxon>
        <taxon>Bacillota</taxon>
        <taxon>Bacilli</taxon>
        <taxon>Bacillales</taxon>
        <taxon>Alicyclobacillaceae</taxon>
        <taxon>Tumebacillus</taxon>
    </lineage>
</organism>
<keyword evidence="2" id="KW-0812">Transmembrane</keyword>
<sequence>MDFEYTWIIPILVAIVWNIFKKKSEAEKKGNRQQNVELWKVIGKTVEEYLEIGSDDEQKKEQAAKPKEASQPELQPDHRAEANRPPEPSPESLPEMLPEQLKVAVPSMSVGSRGAAAPVHAAQRPTRAAHPELLTKQNLKRAVFLREVLGEPRSKQPWRPNRKGR</sequence>
<reference evidence="4" key="1">
    <citation type="journal article" date="2019" name="Int. J. Syst. Evol. Microbiol.">
        <title>The Global Catalogue of Microorganisms (GCM) 10K type strain sequencing project: providing services to taxonomists for standard genome sequencing and annotation.</title>
        <authorList>
            <consortium name="The Broad Institute Genomics Platform"/>
            <consortium name="The Broad Institute Genome Sequencing Center for Infectious Disease"/>
            <person name="Wu L."/>
            <person name="Ma J."/>
        </authorList>
    </citation>
    <scope>NUCLEOTIDE SEQUENCE [LARGE SCALE GENOMIC DNA]</scope>
    <source>
        <strain evidence="4">CGMCC 1.13574</strain>
    </source>
</reference>
<evidence type="ECO:0000256" key="1">
    <source>
        <dbReference type="SAM" id="MobiDB-lite"/>
    </source>
</evidence>
<feature type="compositionally biased region" description="Basic and acidic residues" evidence="1">
    <location>
        <begin position="56"/>
        <end position="84"/>
    </location>
</feature>
<keyword evidence="4" id="KW-1185">Reference proteome</keyword>
<keyword evidence="2" id="KW-1133">Transmembrane helix</keyword>
<evidence type="ECO:0000313" key="3">
    <source>
        <dbReference type="EMBL" id="MFD2171098.1"/>
    </source>
</evidence>
<evidence type="ECO:0000313" key="4">
    <source>
        <dbReference type="Proteomes" id="UP001597343"/>
    </source>
</evidence>